<keyword evidence="1" id="KW-0812">Transmembrane</keyword>
<reference evidence="2 3" key="1">
    <citation type="submission" date="2018-09" db="EMBL/GenBank/DDBJ databases">
        <authorList>
            <person name="Zhu H."/>
        </authorList>
    </citation>
    <scope>NUCLEOTIDE SEQUENCE [LARGE SCALE GENOMIC DNA]</scope>
    <source>
        <strain evidence="2 3">K1S02-61</strain>
    </source>
</reference>
<sequence>MDMRTDEARDPRMDPALDELRRAMAAVDTPRAVEKELMQAFARQHRKASWYQRIAPARWAMAGGLASVMAVAIGVLVALQPGQQPGAGAQLINRDGGDFFIAIESLESIEQEPNPRMIEADLPRTELASLGVPVTPENAGESVRAEMLVSADGRPLAFRLSSIQ</sequence>
<dbReference type="Proteomes" id="UP000284006">
    <property type="component" value="Unassembled WGS sequence"/>
</dbReference>
<feature type="transmembrane region" description="Helical" evidence="1">
    <location>
        <begin position="59"/>
        <end position="79"/>
    </location>
</feature>
<proteinExistence type="predicted"/>
<organism evidence="2 3">
    <name type="scientific">Massilia cavernae</name>
    <dbReference type="NCBI Taxonomy" id="2320864"/>
    <lineage>
        <taxon>Bacteria</taxon>
        <taxon>Pseudomonadati</taxon>
        <taxon>Pseudomonadota</taxon>
        <taxon>Betaproteobacteria</taxon>
        <taxon>Burkholderiales</taxon>
        <taxon>Oxalobacteraceae</taxon>
        <taxon>Telluria group</taxon>
        <taxon>Massilia</taxon>
    </lineage>
</organism>
<dbReference type="EMBL" id="QYUP01000150">
    <property type="protein sequence ID" value="RJG11332.1"/>
    <property type="molecule type" value="Genomic_DNA"/>
</dbReference>
<evidence type="ECO:0000256" key="1">
    <source>
        <dbReference type="SAM" id="Phobius"/>
    </source>
</evidence>
<dbReference type="AlphaFoldDB" id="A0A418XFU6"/>
<evidence type="ECO:0000313" key="2">
    <source>
        <dbReference type="EMBL" id="RJG11332.1"/>
    </source>
</evidence>
<name>A0A418XFU6_9BURK</name>
<keyword evidence="1" id="KW-1133">Transmembrane helix</keyword>
<keyword evidence="1" id="KW-0472">Membrane</keyword>
<keyword evidence="3" id="KW-1185">Reference proteome</keyword>
<comment type="caution">
    <text evidence="2">The sequence shown here is derived from an EMBL/GenBank/DDBJ whole genome shotgun (WGS) entry which is preliminary data.</text>
</comment>
<protein>
    <submittedName>
        <fullName evidence="2">Uncharacterized protein</fullName>
    </submittedName>
</protein>
<gene>
    <name evidence="2" type="ORF">D3872_20140</name>
</gene>
<dbReference type="OrthoDB" id="8754476at2"/>
<accession>A0A418XFU6</accession>
<evidence type="ECO:0000313" key="3">
    <source>
        <dbReference type="Proteomes" id="UP000284006"/>
    </source>
</evidence>